<evidence type="ECO:0000313" key="5">
    <source>
        <dbReference type="Proteomes" id="UP001642464"/>
    </source>
</evidence>
<reference evidence="4 5" key="1">
    <citation type="submission" date="2024-02" db="EMBL/GenBank/DDBJ databases">
        <authorList>
            <person name="Chen Y."/>
            <person name="Shah S."/>
            <person name="Dougan E. K."/>
            <person name="Thang M."/>
            <person name="Chan C."/>
        </authorList>
    </citation>
    <scope>NUCLEOTIDE SEQUENCE [LARGE SCALE GENOMIC DNA]</scope>
</reference>
<organism evidence="4 5">
    <name type="scientific">Durusdinium trenchii</name>
    <dbReference type="NCBI Taxonomy" id="1381693"/>
    <lineage>
        <taxon>Eukaryota</taxon>
        <taxon>Sar</taxon>
        <taxon>Alveolata</taxon>
        <taxon>Dinophyceae</taxon>
        <taxon>Suessiales</taxon>
        <taxon>Symbiodiniaceae</taxon>
        <taxon>Durusdinium</taxon>
    </lineage>
</organism>
<feature type="coiled-coil region" evidence="1">
    <location>
        <begin position="164"/>
        <end position="198"/>
    </location>
</feature>
<evidence type="ECO:0000256" key="2">
    <source>
        <dbReference type="SAM" id="MobiDB-lite"/>
    </source>
</evidence>
<feature type="region of interest" description="Disordered" evidence="2">
    <location>
        <begin position="222"/>
        <end position="260"/>
    </location>
</feature>
<feature type="compositionally biased region" description="Basic and acidic residues" evidence="2">
    <location>
        <begin position="1"/>
        <end position="18"/>
    </location>
</feature>
<dbReference type="EMBL" id="CAXAMM010038851">
    <property type="protein sequence ID" value="CAK9081491.1"/>
    <property type="molecule type" value="Genomic_DNA"/>
</dbReference>
<dbReference type="EMBL" id="CAXAMM010032224">
    <property type="protein sequence ID" value="CAK9069431.1"/>
    <property type="molecule type" value="Genomic_DNA"/>
</dbReference>
<feature type="compositionally biased region" description="Polar residues" evidence="2">
    <location>
        <begin position="294"/>
        <end position="306"/>
    </location>
</feature>
<gene>
    <name evidence="3" type="ORF">SCF082_LOCUS34766</name>
    <name evidence="4" type="ORF">SCF082_LOCUS38775</name>
</gene>
<accession>A0ABP0PZQ1</accession>
<feature type="region of interest" description="Disordered" evidence="2">
    <location>
        <begin position="878"/>
        <end position="905"/>
    </location>
</feature>
<comment type="caution">
    <text evidence="4">The sequence shown here is derived from an EMBL/GenBank/DDBJ whole genome shotgun (WGS) entry which is preliminary data.</text>
</comment>
<keyword evidence="5" id="KW-1185">Reference proteome</keyword>
<keyword evidence="1" id="KW-0175">Coiled coil</keyword>
<feature type="compositionally biased region" description="Polar residues" evidence="2">
    <location>
        <begin position="242"/>
        <end position="253"/>
    </location>
</feature>
<feature type="compositionally biased region" description="Low complexity" evidence="2">
    <location>
        <begin position="307"/>
        <end position="328"/>
    </location>
</feature>
<proteinExistence type="predicted"/>
<evidence type="ECO:0000256" key="1">
    <source>
        <dbReference type="SAM" id="Coils"/>
    </source>
</evidence>
<evidence type="ECO:0000313" key="4">
    <source>
        <dbReference type="EMBL" id="CAK9081491.1"/>
    </source>
</evidence>
<dbReference type="Proteomes" id="UP001642464">
    <property type="component" value="Unassembled WGS sequence"/>
</dbReference>
<sequence>MDFTNERMSTRRSSRPESGRAMLNLQRRSNQAGPRSSNPREGNSLGLASAPVTREEESSDDSSVHGLTTEQQEKIDQIGTLKGEVVELRGGLRREELKSSNNLKLIEQNAQQIELLENRMNDDLSTRNLSLMLRQVIFNELPSVLEGMLSERFQVFQKLVDRTEKKWEAEIKSLERKEQQLHQQMEGLADHVHELEESVQAMAEASSSSEEDVQRHLAREASNKLFGGSQSPRVSRVALAQSVRSGTPLSTSHDAPEALGREDTLERAHREMLMGNGPRPDLESTRPEAPPVATHSTSSSPSRTVQGSTSSPSRPRGAAAAASPGGSPFFVEPNQDSSTTTVSTKRQEDEAQREEPEVQHSSQPRNAREPSSPTRLPKEILRKRKGPSLRSSRNSSFVMRHQRSSVSEMSEDEAMSPASGALPAALASGPGLTKLIEDTVADYVRSKDFISFINQQCDLPFVHQCIQRLSEMVPDLQAQQSEMQKELHQVDEDLQSSKATLHRSLELRATEETTAQLAKRVTKNEKFSEQGIDAILQSVEGRVLEFLSEGEAERARLWHQMSVLFPRFIQEGNEKKPMSVSEARAYALDVRLDSLEDFVVRRSGTPRRSRSFPAAAGRNLADVAEVTDGALVEDGHEEAEAADEDVGRSSGSRSFGFERFSFAPEAFKATPGSHLHEILERLKEQLASGAPSQAAAELLAEDAVHVGTASAPPSLLRRSKLENHTKSLSVTFEEPNQLKEAATGAATERMEVSPSPRPSGFQGLSEGGGSRSGEKPDPPEVDCFIYEPPEAPPQLVQVDSPRSSGTTLGPRVQRSLAVTSGQLAQAEGDVRTVDEALSDVLEGSRTQDLGEVQLIRALNPRSPNMWLIGDAAAGRVIGRRSEEVPSRRRTRTERVPQAPSPNTSR</sequence>
<feature type="region of interest" description="Disordered" evidence="2">
    <location>
        <begin position="274"/>
        <end position="417"/>
    </location>
</feature>
<feature type="compositionally biased region" description="Basic and acidic residues" evidence="2">
    <location>
        <begin position="345"/>
        <end position="358"/>
    </location>
</feature>
<protein>
    <submittedName>
        <fullName evidence="4">Uncharacterized protein</fullName>
    </submittedName>
</protein>
<name>A0ABP0PZQ1_9DINO</name>
<evidence type="ECO:0000313" key="3">
    <source>
        <dbReference type="EMBL" id="CAK9069431.1"/>
    </source>
</evidence>
<feature type="compositionally biased region" description="Polar residues" evidence="2">
    <location>
        <begin position="334"/>
        <end position="344"/>
    </location>
</feature>
<feature type="region of interest" description="Disordered" evidence="2">
    <location>
        <begin position="1"/>
        <end position="73"/>
    </location>
</feature>
<feature type="region of interest" description="Disordered" evidence="2">
    <location>
        <begin position="727"/>
        <end position="781"/>
    </location>
</feature>
<feature type="compositionally biased region" description="Polar residues" evidence="2">
    <location>
        <begin position="359"/>
        <end position="374"/>
    </location>
</feature>
<feature type="compositionally biased region" description="Polar residues" evidence="2">
    <location>
        <begin position="26"/>
        <end position="41"/>
    </location>
</feature>